<dbReference type="GO" id="GO:0004672">
    <property type="term" value="F:protein kinase activity"/>
    <property type="evidence" value="ECO:0007669"/>
    <property type="project" value="InterPro"/>
</dbReference>
<evidence type="ECO:0000313" key="2">
    <source>
        <dbReference type="EMBL" id="CAG9323055.1"/>
    </source>
</evidence>
<sequence length="538" mass="62391">MADLEVSKESIEFTGETLYKIDFQVEICLGRFRDMPEKRIVIKKIYPCNRDERKLLREVAAMYRLDHPSIPKFYGYYWDSKSGYRILCILLEYFQRGDLENEIIKRKETGNPWSEAELLSNFGYLLNAFAYLENSHYAHRDIKPKNIFVADDGSMKVGDFGCSIQSLQHQFMAEATISGSPIYLSPILREAWISYHQGQNLSGKIAHNVYKSDVYSLGLTFLYMVSFKEPMDLATLQHLELKLKSRLKQVKYKSIRWLLRRMLKLKEKERPNFIDLYNFYKQNIEPSQHNLNIYAQSLAHMVNTKSYSSDEFNASILANSKIRFKVKVSNEKFLGYLSSKCGSGTVSSVELNILSLMLENQSISLNLNVYCKVCCHEIHAYQSKIRSKCLCEFWIHEDCAIQRLAIYGSFICDTCNYCVVQPDIAQPKPEIYCPNIKCFGRVRIPKNGNSFRCRECSTDYCNICKVSMPEHENYYCTQVSLNEKFVKCGNCGSTSTRKRGSFYYNCIKCGYLCIVCLKGVFVSHQNCCTEFISNRVLY</sequence>
<dbReference type="EMBL" id="CAJZBQ010000033">
    <property type="protein sequence ID" value="CAG9323055.1"/>
    <property type="molecule type" value="Genomic_DNA"/>
</dbReference>
<gene>
    <name evidence="2" type="ORF">BSTOLATCC_MIC32960</name>
</gene>
<dbReference type="Gene3D" id="1.10.510.10">
    <property type="entry name" value="Transferase(Phosphotransferase) domain 1"/>
    <property type="match status" value="1"/>
</dbReference>
<dbReference type="PANTHER" id="PTHR24362">
    <property type="entry name" value="SERINE/THREONINE-PROTEIN KINASE NEK"/>
    <property type="match status" value="1"/>
</dbReference>
<reference evidence="2" key="1">
    <citation type="submission" date="2021-09" db="EMBL/GenBank/DDBJ databases">
        <authorList>
            <consortium name="AG Swart"/>
            <person name="Singh M."/>
            <person name="Singh A."/>
            <person name="Seah K."/>
            <person name="Emmerich C."/>
        </authorList>
    </citation>
    <scope>NUCLEOTIDE SEQUENCE</scope>
    <source>
        <strain evidence="2">ATCC30299</strain>
    </source>
</reference>
<dbReference type="PROSITE" id="PS50011">
    <property type="entry name" value="PROTEIN_KINASE_DOM"/>
    <property type="match status" value="1"/>
</dbReference>
<evidence type="ECO:0000259" key="1">
    <source>
        <dbReference type="PROSITE" id="PS50011"/>
    </source>
</evidence>
<keyword evidence="3" id="KW-1185">Reference proteome</keyword>
<proteinExistence type="predicted"/>
<dbReference type="AlphaFoldDB" id="A0AAU9JG26"/>
<dbReference type="Pfam" id="PF00069">
    <property type="entry name" value="Pkinase"/>
    <property type="match status" value="1"/>
</dbReference>
<protein>
    <recommendedName>
        <fullName evidence="1">Protein kinase domain-containing protein</fullName>
    </recommendedName>
</protein>
<dbReference type="InterPro" id="IPR008271">
    <property type="entry name" value="Ser/Thr_kinase_AS"/>
</dbReference>
<dbReference type="SUPFAM" id="SSF56112">
    <property type="entry name" value="Protein kinase-like (PK-like)"/>
    <property type="match status" value="1"/>
</dbReference>
<dbReference type="PROSITE" id="PS00108">
    <property type="entry name" value="PROTEIN_KINASE_ST"/>
    <property type="match status" value="1"/>
</dbReference>
<dbReference type="InterPro" id="IPR000719">
    <property type="entry name" value="Prot_kinase_dom"/>
</dbReference>
<comment type="caution">
    <text evidence="2">The sequence shown here is derived from an EMBL/GenBank/DDBJ whole genome shotgun (WGS) entry which is preliminary data.</text>
</comment>
<dbReference type="Proteomes" id="UP001162131">
    <property type="component" value="Unassembled WGS sequence"/>
</dbReference>
<name>A0AAU9JG26_9CILI</name>
<dbReference type="SMART" id="SM00220">
    <property type="entry name" value="S_TKc"/>
    <property type="match status" value="1"/>
</dbReference>
<dbReference type="GO" id="GO:0005524">
    <property type="term" value="F:ATP binding"/>
    <property type="evidence" value="ECO:0007669"/>
    <property type="project" value="InterPro"/>
</dbReference>
<dbReference type="PANTHER" id="PTHR24362:SF309">
    <property type="entry name" value="PROTEIN KINASE DOMAIN-CONTAINING PROTEIN"/>
    <property type="match status" value="1"/>
</dbReference>
<organism evidence="2 3">
    <name type="scientific">Blepharisma stoltei</name>
    <dbReference type="NCBI Taxonomy" id="1481888"/>
    <lineage>
        <taxon>Eukaryota</taxon>
        <taxon>Sar</taxon>
        <taxon>Alveolata</taxon>
        <taxon>Ciliophora</taxon>
        <taxon>Postciliodesmatophora</taxon>
        <taxon>Heterotrichea</taxon>
        <taxon>Heterotrichida</taxon>
        <taxon>Blepharismidae</taxon>
        <taxon>Blepharisma</taxon>
    </lineage>
</organism>
<dbReference type="CDD" id="cd20335">
    <property type="entry name" value="BRcat_RBR"/>
    <property type="match status" value="1"/>
</dbReference>
<dbReference type="InterPro" id="IPR011009">
    <property type="entry name" value="Kinase-like_dom_sf"/>
</dbReference>
<feature type="domain" description="Protein kinase" evidence="1">
    <location>
        <begin position="1"/>
        <end position="280"/>
    </location>
</feature>
<evidence type="ECO:0000313" key="3">
    <source>
        <dbReference type="Proteomes" id="UP001162131"/>
    </source>
</evidence>
<accession>A0AAU9JG26</accession>
<dbReference type="CDD" id="cd00180">
    <property type="entry name" value="PKc"/>
    <property type="match status" value="1"/>
</dbReference>